<keyword evidence="5" id="KW-0249">Electron transport</keyword>
<evidence type="ECO:0000256" key="5">
    <source>
        <dbReference type="ARBA" id="ARBA00022982"/>
    </source>
</evidence>
<keyword evidence="7" id="KW-0411">Iron-sulfur</keyword>
<keyword evidence="6" id="KW-0408">Iron</keyword>
<comment type="cofactor">
    <cofactor evidence="8">
        <name>[2Fe-2S] cluster</name>
        <dbReference type="ChEBI" id="CHEBI:190135"/>
    </cofactor>
</comment>
<organism evidence="10 11">
    <name type="scientific">Pseudaquabacterium pictum</name>
    <dbReference type="NCBI Taxonomy" id="2315236"/>
    <lineage>
        <taxon>Bacteria</taxon>
        <taxon>Pseudomonadati</taxon>
        <taxon>Pseudomonadota</taxon>
        <taxon>Betaproteobacteria</taxon>
        <taxon>Burkholderiales</taxon>
        <taxon>Sphaerotilaceae</taxon>
        <taxon>Pseudaquabacterium</taxon>
    </lineage>
</organism>
<evidence type="ECO:0000256" key="3">
    <source>
        <dbReference type="ARBA" id="ARBA00022714"/>
    </source>
</evidence>
<dbReference type="SUPFAM" id="SSF54292">
    <property type="entry name" value="2Fe-2S ferredoxin-like"/>
    <property type="match status" value="1"/>
</dbReference>
<feature type="domain" description="2Fe-2S ferredoxin-type" evidence="9">
    <location>
        <begin position="8"/>
        <end position="97"/>
    </location>
</feature>
<evidence type="ECO:0000256" key="2">
    <source>
        <dbReference type="ARBA" id="ARBA00022448"/>
    </source>
</evidence>
<evidence type="ECO:0000313" key="10">
    <source>
        <dbReference type="EMBL" id="GCL64973.1"/>
    </source>
</evidence>
<evidence type="ECO:0000256" key="1">
    <source>
        <dbReference type="ARBA" id="ARBA00007874"/>
    </source>
</evidence>
<evidence type="ECO:0000256" key="8">
    <source>
        <dbReference type="ARBA" id="ARBA00034078"/>
    </source>
</evidence>
<accession>A0A480AUF2</accession>
<dbReference type="CDD" id="cd00207">
    <property type="entry name" value="fer2"/>
    <property type="match status" value="1"/>
</dbReference>
<comment type="similarity">
    <text evidence="1">Belongs to the 2Fe2S plant-type ferredoxin family.</text>
</comment>
<dbReference type="OrthoDB" id="9806195at2"/>
<dbReference type="Proteomes" id="UP000301751">
    <property type="component" value="Unassembled WGS sequence"/>
</dbReference>
<dbReference type="Pfam" id="PF00111">
    <property type="entry name" value="Fer2"/>
    <property type="match status" value="1"/>
</dbReference>
<dbReference type="GO" id="GO:0046872">
    <property type="term" value="F:metal ion binding"/>
    <property type="evidence" value="ECO:0007669"/>
    <property type="project" value="UniProtKB-KW"/>
</dbReference>
<dbReference type="InterPro" id="IPR036010">
    <property type="entry name" value="2Fe-2S_ferredoxin-like_sf"/>
</dbReference>
<dbReference type="EMBL" id="BJCL01000012">
    <property type="protein sequence ID" value="GCL64973.1"/>
    <property type="molecule type" value="Genomic_DNA"/>
</dbReference>
<dbReference type="InterPro" id="IPR001041">
    <property type="entry name" value="2Fe-2S_ferredoxin-type"/>
</dbReference>
<dbReference type="PROSITE" id="PS51085">
    <property type="entry name" value="2FE2S_FER_2"/>
    <property type="match status" value="1"/>
</dbReference>
<dbReference type="RefSeq" id="WP_137734683.1">
    <property type="nucleotide sequence ID" value="NZ_BJCL01000012.1"/>
</dbReference>
<dbReference type="InterPro" id="IPR012675">
    <property type="entry name" value="Beta-grasp_dom_sf"/>
</dbReference>
<keyword evidence="3" id="KW-0001">2Fe-2S</keyword>
<comment type="caution">
    <text evidence="10">The sequence shown here is derived from an EMBL/GenBank/DDBJ whole genome shotgun (WGS) entry which is preliminary data.</text>
</comment>
<sequence length="114" mass="12005">MSDATPTHWMTVLPGGWRVPVPAGQTLLQAALDAGVRLPRSCRNGTCRACMARLADGRAHHRIDWPGLLAEEQAEGWVLPCVACADSDLTLLAPGAVELLPRAAGPSRADNSAV</sequence>
<evidence type="ECO:0000256" key="7">
    <source>
        <dbReference type="ARBA" id="ARBA00023014"/>
    </source>
</evidence>
<keyword evidence="11" id="KW-1185">Reference proteome</keyword>
<keyword evidence="4" id="KW-0479">Metal-binding</keyword>
<evidence type="ECO:0000259" key="9">
    <source>
        <dbReference type="PROSITE" id="PS51085"/>
    </source>
</evidence>
<name>A0A480AUF2_9BURK</name>
<dbReference type="AlphaFoldDB" id="A0A480AUF2"/>
<dbReference type="Gene3D" id="3.10.20.30">
    <property type="match status" value="1"/>
</dbReference>
<dbReference type="PANTHER" id="PTHR43112">
    <property type="entry name" value="FERREDOXIN"/>
    <property type="match status" value="1"/>
</dbReference>
<reference evidence="11" key="1">
    <citation type="submission" date="2019-03" db="EMBL/GenBank/DDBJ databases">
        <title>Aquabacterium pictum sp.nov., the first bacteriochlorophyll a-containing freshwater bacterium in the genus Aquabacterium of the class Betaproteobacteria.</title>
        <authorList>
            <person name="Hirose S."/>
            <person name="Tank M."/>
            <person name="Hara E."/>
            <person name="Tamaki H."/>
            <person name="Takaichi S."/>
            <person name="Haruta S."/>
            <person name="Hanada S."/>
        </authorList>
    </citation>
    <scope>NUCLEOTIDE SEQUENCE [LARGE SCALE GENOMIC DNA]</scope>
    <source>
        <strain evidence="11">W35</strain>
    </source>
</reference>
<proteinExistence type="inferred from homology"/>
<evidence type="ECO:0000313" key="11">
    <source>
        <dbReference type="Proteomes" id="UP000301751"/>
    </source>
</evidence>
<dbReference type="GO" id="GO:0051537">
    <property type="term" value="F:2 iron, 2 sulfur cluster binding"/>
    <property type="evidence" value="ECO:0007669"/>
    <property type="project" value="UniProtKB-KW"/>
</dbReference>
<protein>
    <submittedName>
        <fullName evidence="10">(2Fe-2S)-binding protein</fullName>
    </submittedName>
</protein>
<dbReference type="PANTHER" id="PTHR43112:SF3">
    <property type="entry name" value="FERREDOXIN-2, CHLOROPLASTIC"/>
    <property type="match status" value="1"/>
</dbReference>
<evidence type="ECO:0000256" key="6">
    <source>
        <dbReference type="ARBA" id="ARBA00023004"/>
    </source>
</evidence>
<keyword evidence="2" id="KW-0813">Transport</keyword>
<evidence type="ECO:0000256" key="4">
    <source>
        <dbReference type="ARBA" id="ARBA00022723"/>
    </source>
</evidence>
<gene>
    <name evidence="10" type="ORF">AQPW35_40540</name>
</gene>